<dbReference type="Pfam" id="PF02348">
    <property type="entry name" value="CTP_transf_3"/>
    <property type="match status" value="1"/>
</dbReference>
<accession>A0A7S4HEK4</accession>
<name>A0A7S4HEK4_9EUKA</name>
<gene>
    <name evidence="1" type="ORF">CPOL0286_LOCUS2236</name>
</gene>
<dbReference type="CDD" id="cd02513">
    <property type="entry name" value="CMP-NeuAc_Synthase"/>
    <property type="match status" value="1"/>
</dbReference>
<dbReference type="InterPro" id="IPR003329">
    <property type="entry name" value="Cytidylyl_trans"/>
</dbReference>
<dbReference type="InterPro" id="IPR029044">
    <property type="entry name" value="Nucleotide-diphossugar_trans"/>
</dbReference>
<organism evidence="1">
    <name type="scientific">Prymnesium polylepis</name>
    <dbReference type="NCBI Taxonomy" id="72548"/>
    <lineage>
        <taxon>Eukaryota</taxon>
        <taxon>Haptista</taxon>
        <taxon>Haptophyta</taxon>
        <taxon>Prymnesiophyceae</taxon>
        <taxon>Prymnesiales</taxon>
        <taxon>Prymnesiaceae</taxon>
        <taxon>Prymnesium</taxon>
    </lineage>
</organism>
<dbReference type="AlphaFoldDB" id="A0A7S4HEK4"/>
<protein>
    <recommendedName>
        <fullName evidence="2">N-acylneuraminate cytidylyltransferase</fullName>
    </recommendedName>
</protein>
<sequence>MTTWRPLPSDVRVVAVIPARGGSVSIPRKNIKPLAGRPLIDWVIKPALHCGIFKDVYVSTDDDAIAEVAKKCGAKVYMRDPATATSTASTESALMDFANKNPDFDVLCLIQATSPFITPRDFISGWELMRVKGADSLVTAVRAHRFLWSIDEETGLANAKNYEPLKRPRRQDWDGELVENGAFYMTTKACLDSNQCRLGGKMVLFEMEEHTFCELDSLVDWQIVANMTEDYGYWPPTNWDEDGAKATPISNTKIAMGGAAVLGLGLMLGRLSAK</sequence>
<dbReference type="PANTHER" id="PTHR21485">
    <property type="entry name" value="HAD SUPERFAMILY MEMBERS CMAS AND KDSC"/>
    <property type="match status" value="1"/>
</dbReference>
<proteinExistence type="predicted"/>
<reference evidence="1" key="1">
    <citation type="submission" date="2021-01" db="EMBL/GenBank/DDBJ databases">
        <authorList>
            <person name="Corre E."/>
            <person name="Pelletier E."/>
            <person name="Niang G."/>
            <person name="Scheremetjew M."/>
            <person name="Finn R."/>
            <person name="Kale V."/>
            <person name="Holt S."/>
            <person name="Cochrane G."/>
            <person name="Meng A."/>
            <person name="Brown T."/>
            <person name="Cohen L."/>
        </authorList>
    </citation>
    <scope>NUCLEOTIDE SEQUENCE</scope>
    <source>
        <strain evidence="1">UIO037</strain>
    </source>
</reference>
<dbReference type="Gene3D" id="3.90.550.10">
    <property type="entry name" value="Spore Coat Polysaccharide Biosynthesis Protein SpsA, Chain A"/>
    <property type="match status" value="1"/>
</dbReference>
<dbReference type="EMBL" id="HBKO01004612">
    <property type="protein sequence ID" value="CAE2196882.1"/>
    <property type="molecule type" value="Transcribed_RNA"/>
</dbReference>
<dbReference type="SUPFAM" id="SSF53448">
    <property type="entry name" value="Nucleotide-diphospho-sugar transferases"/>
    <property type="match status" value="1"/>
</dbReference>
<dbReference type="GO" id="GO:0008781">
    <property type="term" value="F:N-acylneuraminate cytidylyltransferase activity"/>
    <property type="evidence" value="ECO:0007669"/>
    <property type="project" value="TreeGrafter"/>
</dbReference>
<dbReference type="PANTHER" id="PTHR21485:SF3">
    <property type="entry name" value="N-ACYLNEURAMINATE CYTIDYLYLTRANSFERASE"/>
    <property type="match status" value="1"/>
</dbReference>
<dbReference type="InterPro" id="IPR050793">
    <property type="entry name" value="CMP-NeuNAc_synthase"/>
</dbReference>
<evidence type="ECO:0000313" key="1">
    <source>
        <dbReference type="EMBL" id="CAE2196882.1"/>
    </source>
</evidence>
<evidence type="ECO:0008006" key="2">
    <source>
        <dbReference type="Google" id="ProtNLM"/>
    </source>
</evidence>